<dbReference type="GO" id="GO:0051539">
    <property type="term" value="F:4 iron, 4 sulfur cluster binding"/>
    <property type="evidence" value="ECO:0007669"/>
    <property type="project" value="UniProtKB-KW"/>
</dbReference>
<feature type="domain" description="Uracil-DNA glycosylase-like" evidence="10">
    <location>
        <begin position="307"/>
        <end position="460"/>
    </location>
</feature>
<evidence type="ECO:0000256" key="3">
    <source>
        <dbReference type="ARBA" id="ARBA00022485"/>
    </source>
</evidence>
<dbReference type="InterPro" id="IPR005122">
    <property type="entry name" value="Uracil-DNA_glycosylase-like"/>
</dbReference>
<dbReference type="InterPro" id="IPR051536">
    <property type="entry name" value="UDG_Type-4/5"/>
</dbReference>
<keyword evidence="9" id="KW-0234">DNA repair</keyword>
<dbReference type="Gene3D" id="3.40.470.10">
    <property type="entry name" value="Uracil-DNA glycosylase-like domain"/>
    <property type="match status" value="1"/>
</dbReference>
<dbReference type="SMART" id="SM00986">
    <property type="entry name" value="UDG"/>
    <property type="match status" value="1"/>
</dbReference>
<reference evidence="12 13" key="1">
    <citation type="submission" date="2021-07" db="EMBL/GenBank/DDBJ databases">
        <title>Karlodiniumbacter phycospheric gen. nov., sp. nov., a phycosphere bacterium isolated from karlodinium veneficum.</title>
        <authorList>
            <person name="Peng Y."/>
            <person name="Jiang L."/>
            <person name="Lee J."/>
        </authorList>
    </citation>
    <scope>NUCLEOTIDE SEQUENCE</scope>
    <source>
        <strain evidence="12 13">N5</strain>
    </source>
</reference>
<accession>A0A975YHK1</accession>
<dbReference type="NCBIfam" id="TIGR03915">
    <property type="entry name" value="SAM_7_link_chp"/>
    <property type="match status" value="1"/>
</dbReference>
<dbReference type="EMBL" id="CP078073">
    <property type="protein sequence ID" value="QXL89587.1"/>
    <property type="molecule type" value="Genomic_DNA"/>
</dbReference>
<evidence type="ECO:0000313" key="12">
    <source>
        <dbReference type="EMBL" id="QXL89587.1"/>
    </source>
</evidence>
<dbReference type="InterPro" id="IPR005273">
    <property type="entry name" value="Ura-DNA_glyco_family4"/>
</dbReference>
<dbReference type="AlphaFoldDB" id="A0A975YHK1"/>
<evidence type="ECO:0000313" key="11">
    <source>
        <dbReference type="EMBL" id="MBY4892863.1"/>
    </source>
</evidence>
<keyword evidence="5" id="KW-0227">DNA damage</keyword>
<dbReference type="Pfam" id="PF13566">
    <property type="entry name" value="DUF4130"/>
    <property type="match status" value="1"/>
</dbReference>
<evidence type="ECO:0000313" key="13">
    <source>
        <dbReference type="Proteomes" id="UP000693972"/>
    </source>
</evidence>
<comment type="similarity">
    <text evidence="1">Belongs to the uracil-DNA glycosylase (UDG) superfamily. Type 4 (UDGa) family.</text>
</comment>
<keyword evidence="7" id="KW-0408">Iron</keyword>
<dbReference type="InterPro" id="IPR036895">
    <property type="entry name" value="Uracil-DNA_glycosylase-like_sf"/>
</dbReference>
<evidence type="ECO:0000256" key="5">
    <source>
        <dbReference type="ARBA" id="ARBA00022763"/>
    </source>
</evidence>
<sequence>MSRIMTLPRIGTAEAWRDAARAHMVAGTPPDQIAWGDTTTERGLFDEQAALPPAGKITVPRAFIDMADRVVWHSDPARFARLYAFLWRLRDAPHLMSDRGDADLARLRAMEKSVRRCQHKMKAFVRFREIGDPAAPRRSFAAWFEPTHHTVEPTAQFFVRRFADMDWRIITPDISAVFDDGTLRFLEDQPNPQLPDDASEALWITYFQNIFNPARLKVQAMQSEMPKKYWKNLPEAAAIPDLIAGAPARARTMAASAPTLAPRRAASAQSQFKRFVSTWDGSDDAFVAALRGCTRCPLHRDATQAVPGAGPRDAALMIVGEQPGDQEDLAGQPFVGPAGRLFDEMAMSVGLDRSRAYITNAVKHFKFTPRGKRRLHQRPNSDEISHCRWWLDAEVTCVAPKLILAMGAVAAEALTGNGKDLLTRRGKVVETTGGTPVLITVHPSYLLRIPDADKKAEGLAWFKQDLEAALRFAEGAERESKRCIEGAERRA</sequence>
<evidence type="ECO:0000256" key="9">
    <source>
        <dbReference type="ARBA" id="ARBA00023204"/>
    </source>
</evidence>
<evidence type="ECO:0000259" key="10">
    <source>
        <dbReference type="SMART" id="SM00986"/>
    </source>
</evidence>
<evidence type="ECO:0000256" key="4">
    <source>
        <dbReference type="ARBA" id="ARBA00022723"/>
    </source>
</evidence>
<dbReference type="InterPro" id="IPR023875">
    <property type="entry name" value="DNA_repair_put"/>
</dbReference>
<dbReference type="NCBIfam" id="TIGR00758">
    <property type="entry name" value="UDG_fam4"/>
    <property type="match status" value="1"/>
</dbReference>
<name>A0A975YHK1_9RHOB</name>
<dbReference type="Proteomes" id="UP000693972">
    <property type="component" value="Unassembled WGS sequence"/>
</dbReference>
<dbReference type="EMBL" id="JAIMBW010000001">
    <property type="protein sequence ID" value="MBY4892863.1"/>
    <property type="molecule type" value="Genomic_DNA"/>
</dbReference>
<keyword evidence="8" id="KW-0411">Iron-sulfur</keyword>
<dbReference type="Pfam" id="PF03167">
    <property type="entry name" value="UDG"/>
    <property type="match status" value="1"/>
</dbReference>
<dbReference type="InterPro" id="IPR025404">
    <property type="entry name" value="DUF4130"/>
</dbReference>
<dbReference type="GO" id="GO:0046872">
    <property type="term" value="F:metal ion binding"/>
    <property type="evidence" value="ECO:0007669"/>
    <property type="project" value="UniProtKB-KW"/>
</dbReference>
<dbReference type="GO" id="GO:0097506">
    <property type="term" value="F:deaminated base DNA N-glycosylase activity"/>
    <property type="evidence" value="ECO:0007669"/>
    <property type="project" value="UniProtKB-ARBA"/>
</dbReference>
<keyword evidence="4" id="KW-0479">Metal-binding</keyword>
<dbReference type="PANTHER" id="PTHR33693:SF9">
    <property type="entry name" value="TYPE-4 URACIL-DNA GLYCOSYLASE"/>
    <property type="match status" value="1"/>
</dbReference>
<evidence type="ECO:0000256" key="6">
    <source>
        <dbReference type="ARBA" id="ARBA00022801"/>
    </source>
</evidence>
<keyword evidence="3" id="KW-0004">4Fe-4S</keyword>
<evidence type="ECO:0000256" key="1">
    <source>
        <dbReference type="ARBA" id="ARBA00006521"/>
    </source>
</evidence>
<evidence type="ECO:0000256" key="7">
    <source>
        <dbReference type="ARBA" id="ARBA00023004"/>
    </source>
</evidence>
<evidence type="ECO:0000256" key="8">
    <source>
        <dbReference type="ARBA" id="ARBA00023014"/>
    </source>
</evidence>
<gene>
    <name evidence="11" type="ORF">KUL25_08815</name>
    <name evidence="12" type="ORF">KUL25_08820</name>
</gene>
<organism evidence="12">
    <name type="scientific">Gymnodinialimonas phycosphaerae</name>
    <dbReference type="NCBI Taxonomy" id="2841589"/>
    <lineage>
        <taxon>Bacteria</taxon>
        <taxon>Pseudomonadati</taxon>
        <taxon>Pseudomonadota</taxon>
        <taxon>Alphaproteobacteria</taxon>
        <taxon>Rhodobacterales</taxon>
        <taxon>Paracoccaceae</taxon>
        <taxon>Gymnodinialimonas</taxon>
    </lineage>
</organism>
<protein>
    <recommendedName>
        <fullName evidence="2">Type-4 uracil-DNA glycosylase</fullName>
    </recommendedName>
</protein>
<dbReference type="SMART" id="SM00987">
    <property type="entry name" value="UreE_C"/>
    <property type="match status" value="1"/>
</dbReference>
<dbReference type="PANTHER" id="PTHR33693">
    <property type="entry name" value="TYPE-5 URACIL-DNA GLYCOSYLASE"/>
    <property type="match status" value="1"/>
</dbReference>
<proteinExistence type="inferred from homology"/>
<evidence type="ECO:0000256" key="2">
    <source>
        <dbReference type="ARBA" id="ARBA00019403"/>
    </source>
</evidence>
<keyword evidence="6" id="KW-0378">Hydrolase</keyword>
<dbReference type="CDD" id="cd10030">
    <property type="entry name" value="UDG-F4_TTUDGA_SPO1dp_like"/>
    <property type="match status" value="1"/>
</dbReference>
<keyword evidence="13" id="KW-1185">Reference proteome</keyword>
<dbReference type="SUPFAM" id="SSF52141">
    <property type="entry name" value="Uracil-DNA glycosylase-like"/>
    <property type="match status" value="1"/>
</dbReference>
<dbReference type="NCBIfam" id="TIGR03914">
    <property type="entry name" value="UDG_fam_dom"/>
    <property type="match status" value="1"/>
</dbReference>
<dbReference type="GO" id="GO:0006281">
    <property type="term" value="P:DNA repair"/>
    <property type="evidence" value="ECO:0007669"/>
    <property type="project" value="UniProtKB-KW"/>
</dbReference>